<keyword evidence="3 4" id="KW-0808">Transferase</keyword>
<comment type="caution">
    <text evidence="4">The sequence shown here is derived from an EMBL/GenBank/DDBJ whole genome shotgun (WGS) entry which is preliminary data.</text>
</comment>
<dbReference type="Proteomes" id="UP000289340">
    <property type="component" value="Chromosome 18"/>
</dbReference>
<evidence type="ECO:0000256" key="1">
    <source>
        <dbReference type="ARBA" id="ARBA00009995"/>
    </source>
</evidence>
<evidence type="ECO:0000256" key="2">
    <source>
        <dbReference type="ARBA" id="ARBA00022676"/>
    </source>
</evidence>
<dbReference type="GO" id="GO:0008194">
    <property type="term" value="F:UDP-glycosyltransferase activity"/>
    <property type="evidence" value="ECO:0007669"/>
    <property type="project" value="InterPro"/>
</dbReference>
<accession>A0A445FVJ7</accession>
<dbReference type="Pfam" id="PF00201">
    <property type="entry name" value="UDPGT"/>
    <property type="match status" value="1"/>
</dbReference>
<evidence type="ECO:0000256" key="3">
    <source>
        <dbReference type="ARBA" id="ARBA00022679"/>
    </source>
</evidence>
<dbReference type="InterPro" id="IPR002213">
    <property type="entry name" value="UDP_glucos_trans"/>
</dbReference>
<keyword evidence="2 4" id="KW-0328">Glycosyltransferase</keyword>
<dbReference type="Gene3D" id="3.40.50.2000">
    <property type="entry name" value="Glycogen Phosphorylase B"/>
    <property type="match status" value="2"/>
</dbReference>
<name>A0A445FVJ7_GLYSO</name>
<dbReference type="AlphaFoldDB" id="A0A445FVJ7"/>
<protein>
    <submittedName>
        <fullName evidence="4">Soyasapogenol B glucuronide galactosyltransferase</fullName>
    </submittedName>
</protein>
<organism evidence="4 5">
    <name type="scientific">Glycine soja</name>
    <name type="common">Wild soybean</name>
    <dbReference type="NCBI Taxonomy" id="3848"/>
    <lineage>
        <taxon>Eukaryota</taxon>
        <taxon>Viridiplantae</taxon>
        <taxon>Streptophyta</taxon>
        <taxon>Embryophyta</taxon>
        <taxon>Tracheophyta</taxon>
        <taxon>Spermatophyta</taxon>
        <taxon>Magnoliopsida</taxon>
        <taxon>eudicotyledons</taxon>
        <taxon>Gunneridae</taxon>
        <taxon>Pentapetalae</taxon>
        <taxon>rosids</taxon>
        <taxon>fabids</taxon>
        <taxon>Fabales</taxon>
        <taxon>Fabaceae</taxon>
        <taxon>Papilionoideae</taxon>
        <taxon>50 kb inversion clade</taxon>
        <taxon>NPAAA clade</taxon>
        <taxon>indigoferoid/millettioid clade</taxon>
        <taxon>Phaseoleae</taxon>
        <taxon>Glycine</taxon>
        <taxon>Glycine subgen. Soja</taxon>
    </lineage>
</organism>
<keyword evidence="5" id="KW-1185">Reference proteome</keyword>
<reference evidence="4 5" key="1">
    <citation type="submission" date="2018-09" db="EMBL/GenBank/DDBJ databases">
        <title>A high-quality reference genome of wild soybean provides a powerful tool to mine soybean genomes.</title>
        <authorList>
            <person name="Xie M."/>
            <person name="Chung C.Y.L."/>
            <person name="Li M.-W."/>
            <person name="Wong F.-L."/>
            <person name="Chan T.-F."/>
            <person name="Lam H.-M."/>
        </authorList>
    </citation>
    <scope>NUCLEOTIDE SEQUENCE [LARGE SCALE GENOMIC DNA]</scope>
    <source>
        <strain evidence="5">cv. W05</strain>
        <tissue evidence="4">Hypocotyl of etiolated seedlings</tissue>
    </source>
</reference>
<dbReference type="PANTHER" id="PTHR48045">
    <property type="entry name" value="UDP-GLYCOSYLTRANSFERASE 72B1"/>
    <property type="match status" value="1"/>
</dbReference>
<comment type="similarity">
    <text evidence="1">Belongs to the UDP-glycosyltransferase family.</text>
</comment>
<dbReference type="FunFam" id="3.40.50.2000:FF:000202">
    <property type="entry name" value="Glycosyltransferase"/>
    <property type="match status" value="1"/>
</dbReference>
<evidence type="ECO:0000313" key="5">
    <source>
        <dbReference type="Proteomes" id="UP000289340"/>
    </source>
</evidence>
<proteinExistence type="inferred from homology"/>
<dbReference type="PANTHER" id="PTHR48045:SF34">
    <property type="entry name" value="ISOFLAVONE 7-O-GLUCOSYLTRANSFERASE 1-LIKE"/>
    <property type="match status" value="1"/>
</dbReference>
<dbReference type="SUPFAM" id="SSF53756">
    <property type="entry name" value="UDP-Glycosyltransferase/glycogen phosphorylase"/>
    <property type="match status" value="1"/>
</dbReference>
<gene>
    <name evidence="4" type="ORF">D0Y65_049141</name>
</gene>
<sequence>MNYTIPTTSHESVLYVSFGSLARLPHAQLVELAHGLEHSGHSFIWVIRKKDENGDSFLQEFEQKMKESKNGYIIWNWAPQLLILDHPAIGGIVTHCGWNSILESVSAGLPMITWPMFAEQFFNEKLLVDVLKVGVPVGAKENKLWASMGKEEVMGREEIAKAVVQFMAKEESREVRKRARELGDASKKSIEKGGSSYHNLMQLLDELISLKKTRTCEKPN</sequence>
<evidence type="ECO:0000313" key="4">
    <source>
        <dbReference type="EMBL" id="RZB52958.1"/>
    </source>
</evidence>
<dbReference type="EMBL" id="QZWG01000018">
    <property type="protein sequence ID" value="RZB52958.1"/>
    <property type="molecule type" value="Genomic_DNA"/>
</dbReference>
<dbReference type="CDD" id="cd03784">
    <property type="entry name" value="GT1_Gtf-like"/>
    <property type="match status" value="1"/>
</dbReference>